<dbReference type="AlphaFoldDB" id="A0A0C9TVR6"/>
<name>A0A0C9TVR6_PAXIN</name>
<protein>
    <recommendedName>
        <fullName evidence="1">DUF659 domain-containing protein</fullName>
    </recommendedName>
</protein>
<reference evidence="2 3" key="1">
    <citation type="submission" date="2014-06" db="EMBL/GenBank/DDBJ databases">
        <authorList>
            <consortium name="DOE Joint Genome Institute"/>
            <person name="Kuo A."/>
            <person name="Kohler A."/>
            <person name="Nagy L.G."/>
            <person name="Floudas D."/>
            <person name="Copeland A."/>
            <person name="Barry K.W."/>
            <person name="Cichocki N."/>
            <person name="Veneault-Fourrey C."/>
            <person name="LaButti K."/>
            <person name="Lindquist E.A."/>
            <person name="Lipzen A."/>
            <person name="Lundell T."/>
            <person name="Morin E."/>
            <person name="Murat C."/>
            <person name="Sun H."/>
            <person name="Tunlid A."/>
            <person name="Henrissat B."/>
            <person name="Grigoriev I.V."/>
            <person name="Hibbett D.S."/>
            <person name="Martin F."/>
            <person name="Nordberg H.P."/>
            <person name="Cantor M.N."/>
            <person name="Hua S.X."/>
        </authorList>
    </citation>
    <scope>NUCLEOTIDE SEQUENCE [LARGE SCALE GENOMIC DNA]</scope>
    <source>
        <strain evidence="2 3">ATCC 200175</strain>
    </source>
</reference>
<organism evidence="2 3">
    <name type="scientific">Paxillus involutus ATCC 200175</name>
    <dbReference type="NCBI Taxonomy" id="664439"/>
    <lineage>
        <taxon>Eukaryota</taxon>
        <taxon>Fungi</taxon>
        <taxon>Dikarya</taxon>
        <taxon>Basidiomycota</taxon>
        <taxon>Agaricomycotina</taxon>
        <taxon>Agaricomycetes</taxon>
        <taxon>Agaricomycetidae</taxon>
        <taxon>Boletales</taxon>
        <taxon>Paxilineae</taxon>
        <taxon>Paxillaceae</taxon>
        <taxon>Paxillus</taxon>
    </lineage>
</organism>
<evidence type="ECO:0000313" key="2">
    <source>
        <dbReference type="EMBL" id="KIJ14388.1"/>
    </source>
</evidence>
<dbReference type="HOGENOM" id="CLU_103447_0_0_1"/>
<feature type="domain" description="DUF659" evidence="1">
    <location>
        <begin position="78"/>
        <end position="183"/>
    </location>
</feature>
<keyword evidence="3" id="KW-1185">Reference proteome</keyword>
<proteinExistence type="predicted"/>
<dbReference type="SUPFAM" id="SSF53098">
    <property type="entry name" value="Ribonuclease H-like"/>
    <property type="match status" value="1"/>
</dbReference>
<evidence type="ECO:0000313" key="3">
    <source>
        <dbReference type="Proteomes" id="UP000053647"/>
    </source>
</evidence>
<dbReference type="Proteomes" id="UP000053647">
    <property type="component" value="Unassembled WGS sequence"/>
</dbReference>
<reference evidence="3" key="2">
    <citation type="submission" date="2015-01" db="EMBL/GenBank/DDBJ databases">
        <title>Evolutionary Origins and Diversification of the Mycorrhizal Mutualists.</title>
        <authorList>
            <consortium name="DOE Joint Genome Institute"/>
            <consortium name="Mycorrhizal Genomics Consortium"/>
            <person name="Kohler A."/>
            <person name="Kuo A."/>
            <person name="Nagy L.G."/>
            <person name="Floudas D."/>
            <person name="Copeland A."/>
            <person name="Barry K.W."/>
            <person name="Cichocki N."/>
            <person name="Veneault-Fourrey C."/>
            <person name="LaButti K."/>
            <person name="Lindquist E.A."/>
            <person name="Lipzen A."/>
            <person name="Lundell T."/>
            <person name="Morin E."/>
            <person name="Murat C."/>
            <person name="Riley R."/>
            <person name="Ohm R."/>
            <person name="Sun H."/>
            <person name="Tunlid A."/>
            <person name="Henrissat B."/>
            <person name="Grigoriev I.V."/>
            <person name="Hibbett D.S."/>
            <person name="Martin F."/>
        </authorList>
    </citation>
    <scope>NUCLEOTIDE SEQUENCE [LARGE SCALE GENOMIC DNA]</scope>
    <source>
        <strain evidence="3">ATCC 200175</strain>
    </source>
</reference>
<dbReference type="OrthoDB" id="2423954at2759"/>
<accession>A0A0C9TVR6</accession>
<dbReference type="Pfam" id="PF04937">
    <property type="entry name" value="DUF659"/>
    <property type="match status" value="1"/>
</dbReference>
<evidence type="ECO:0000259" key="1">
    <source>
        <dbReference type="Pfam" id="PF04937"/>
    </source>
</evidence>
<dbReference type="EMBL" id="KN819343">
    <property type="protein sequence ID" value="KIJ14388.1"/>
    <property type="molecule type" value="Genomic_DNA"/>
</dbReference>
<sequence length="185" mass="20762">STDVTWTPADQADWEAALTRLTASAGLPLWWVENHEWKKICDRFLPKAKNPAPKVLTDRIIPEVLSVLRTSAQLECQGSEATLQCDGWTGENHHHLIGFMMTAQRKLHTIRVHDASEDPKTAEELLKQIIETEWGATIVACTTDASGESAKAQRLLRQKLPHLVVPDCLAHQWNLIVGDLFKVKD</sequence>
<gene>
    <name evidence="2" type="ORF">PAXINDRAFT_40913</name>
</gene>
<feature type="non-terminal residue" evidence="2">
    <location>
        <position position="185"/>
    </location>
</feature>
<dbReference type="InterPro" id="IPR012337">
    <property type="entry name" value="RNaseH-like_sf"/>
</dbReference>
<feature type="non-terminal residue" evidence="2">
    <location>
        <position position="1"/>
    </location>
</feature>
<dbReference type="InterPro" id="IPR007021">
    <property type="entry name" value="DUF659"/>
</dbReference>